<evidence type="ECO:0000256" key="6">
    <source>
        <dbReference type="ARBA" id="ARBA00022842"/>
    </source>
</evidence>
<dbReference type="GO" id="GO:0004160">
    <property type="term" value="F:dihydroxy-acid dehydratase activity"/>
    <property type="evidence" value="ECO:0007669"/>
    <property type="project" value="UniProtKB-UniRule"/>
</dbReference>
<dbReference type="GO" id="GO:0051537">
    <property type="term" value="F:2 iron, 2 sulfur cluster binding"/>
    <property type="evidence" value="ECO:0007669"/>
    <property type="project" value="UniProtKB-UniRule"/>
</dbReference>
<feature type="domain" description="Dihydroxy-acid/6-phosphogluconate dehydratase N-terminal" evidence="16">
    <location>
        <begin position="35"/>
        <end position="351"/>
    </location>
</feature>
<dbReference type="PROSITE" id="PS00887">
    <property type="entry name" value="ILVD_EDD_2"/>
    <property type="match status" value="1"/>
</dbReference>
<dbReference type="GO" id="GO:0000287">
    <property type="term" value="F:magnesium ion binding"/>
    <property type="evidence" value="ECO:0007669"/>
    <property type="project" value="UniProtKB-UniRule"/>
</dbReference>
<dbReference type="HAMAP" id="MF_00012">
    <property type="entry name" value="IlvD"/>
    <property type="match status" value="1"/>
</dbReference>
<feature type="modified residue" description="N6-carboxylysine" evidence="15">
    <location>
        <position position="125"/>
    </location>
</feature>
<evidence type="ECO:0000256" key="3">
    <source>
        <dbReference type="ARBA" id="ARBA00022605"/>
    </source>
</evidence>
<evidence type="ECO:0000256" key="2">
    <source>
        <dbReference type="ARBA" id="ARBA00006486"/>
    </source>
</evidence>
<comment type="cofactor">
    <cofactor evidence="15">
        <name>[2Fe-2S] cluster</name>
        <dbReference type="ChEBI" id="CHEBI:190135"/>
    </cofactor>
    <text evidence="15">Binds 1 [2Fe-2S] cluster per subunit. This cluster acts as a Lewis acid cofactor.</text>
</comment>
<feature type="active site" description="Proton acceptor" evidence="15">
    <location>
        <position position="473"/>
    </location>
</feature>
<feature type="domain" description="Dihydroxy-acid/6-phosphogluconate dehydratase C-terminal" evidence="17">
    <location>
        <begin position="365"/>
        <end position="554"/>
    </location>
</feature>
<dbReference type="PANTHER" id="PTHR21000:SF5">
    <property type="entry name" value="DIHYDROXY-ACID DEHYDRATASE, MITOCHONDRIAL"/>
    <property type="match status" value="1"/>
</dbReference>
<dbReference type="PROSITE" id="PS00886">
    <property type="entry name" value="ILVD_EDD_1"/>
    <property type="match status" value="1"/>
</dbReference>
<feature type="binding site" evidence="15">
    <location>
        <position position="50"/>
    </location>
    <ligand>
        <name>[2Fe-2S] cluster</name>
        <dbReference type="ChEBI" id="CHEBI:190135"/>
    </ligand>
</feature>
<feature type="binding site" evidence="15">
    <location>
        <position position="124"/>
    </location>
    <ligand>
        <name>Mg(2+)</name>
        <dbReference type="ChEBI" id="CHEBI:18420"/>
    </ligand>
</feature>
<keyword evidence="6 15" id="KW-0460">Magnesium</keyword>
<evidence type="ECO:0000256" key="10">
    <source>
        <dbReference type="ARBA" id="ARBA00023304"/>
    </source>
</evidence>
<dbReference type="GO" id="GO:0009099">
    <property type="term" value="P:L-valine biosynthetic process"/>
    <property type="evidence" value="ECO:0007669"/>
    <property type="project" value="UniProtKB-UniRule"/>
</dbReference>
<feature type="binding site" description="via carbamate group" evidence="15">
    <location>
        <position position="125"/>
    </location>
    <ligand>
        <name>Mg(2+)</name>
        <dbReference type="ChEBI" id="CHEBI:18420"/>
    </ligand>
</feature>
<dbReference type="SUPFAM" id="SSF143975">
    <property type="entry name" value="IlvD/EDD N-terminal domain-like"/>
    <property type="match status" value="1"/>
</dbReference>
<dbReference type="NCBIfam" id="TIGR00110">
    <property type="entry name" value="ilvD"/>
    <property type="match status" value="1"/>
</dbReference>
<feature type="binding site" evidence="15">
    <location>
        <position position="447"/>
    </location>
    <ligand>
        <name>Mg(2+)</name>
        <dbReference type="ChEBI" id="CHEBI:18420"/>
    </ligand>
</feature>
<evidence type="ECO:0000256" key="5">
    <source>
        <dbReference type="ARBA" id="ARBA00022723"/>
    </source>
</evidence>
<comment type="similarity">
    <text evidence="2 15">Belongs to the IlvD/Edd family.</text>
</comment>
<dbReference type="InterPro" id="IPR004404">
    <property type="entry name" value="DihydroxyA_deHydtase"/>
</dbReference>
<evidence type="ECO:0000256" key="8">
    <source>
        <dbReference type="ARBA" id="ARBA00023014"/>
    </source>
</evidence>
<name>A0A6B3NE63_9CYAN</name>
<evidence type="ECO:0000259" key="17">
    <source>
        <dbReference type="Pfam" id="PF24877"/>
    </source>
</evidence>
<keyword evidence="9 15" id="KW-0456">Lyase</keyword>
<evidence type="ECO:0000256" key="9">
    <source>
        <dbReference type="ARBA" id="ARBA00023239"/>
    </source>
</evidence>
<dbReference type="PANTHER" id="PTHR21000">
    <property type="entry name" value="DIHYDROXY-ACID DEHYDRATASE DAD"/>
    <property type="match status" value="1"/>
</dbReference>
<dbReference type="InterPro" id="IPR000581">
    <property type="entry name" value="ILV_EDD_N"/>
</dbReference>
<evidence type="ECO:0000256" key="15">
    <source>
        <dbReference type="HAMAP-Rule" id="MF_00012"/>
    </source>
</evidence>
<keyword evidence="4 15" id="KW-0001">2Fe-2S</keyword>
<comment type="catalytic activity">
    <reaction evidence="11">
        <text>(2R)-2,3-dihydroxy-3-methylbutanoate = 3-methyl-2-oxobutanoate + H2O</text>
        <dbReference type="Rhea" id="RHEA:24809"/>
        <dbReference type="ChEBI" id="CHEBI:11851"/>
        <dbReference type="ChEBI" id="CHEBI:15377"/>
        <dbReference type="ChEBI" id="CHEBI:49072"/>
        <dbReference type="EC" id="4.2.1.9"/>
    </reaction>
    <physiologicalReaction direction="left-to-right" evidence="11">
        <dbReference type="Rhea" id="RHEA:24810"/>
    </physiologicalReaction>
</comment>
<sequence length="561" mass="59038">MPDNFRSQVVTQGVQRSPNRAMLRAVGFGDQDFTKPIVGIANGYSTITPCNIGLNDLALRAQAAIKDSSAMPQMFGTITVSDGISMGTEGMKYSLVSREVIADAIETACNGQSMDGVLAIGGCDKNMPGAMIAIARMNIPGIFVYGGTIKPGHHNGCDLTVVSAFEAVGQHSAGKIDQEQLAAVERNACPGAGSCGGMFTANTMSSAFEAMGMSLPYSSTMAAEDAEKADSAEKSAQVLVEAIRQRRLSREILTRKAFENAISVVMAVGGSTNSVLHLLAIAHAAGVELSIDDFETIRSRVPVLCDLKPSGRYVTVDLHRCGGIPQVMKMLLVHDLLHGDALTISGQTIAEILADVPEQPPTNQDVIRPWDHPMYAQGHLAILKGNLATEGAVAKITGVKNPQITGPARVFESEEACLEAILASKIKPGDVIVVRYEGPKGGPGMREMLAPTSALIGAGLGDSVGLITDGRFSGGTYGMVVGHVAPEAAIGGAIALVNEGDRITIDAPARSLHLHVSEAELEQRRQRWKPLKPRYTNGVLAKYAKLVSSSSLGAVTDLELS</sequence>
<dbReference type="UniPathway" id="UPA00047">
    <property type="reaction ID" value="UER00057"/>
</dbReference>
<comment type="pathway">
    <text evidence="13 15">Amino-acid biosynthesis; L-isoleucine biosynthesis; L-isoleucine from 2-oxobutanoate: step 3/4.</text>
</comment>
<proteinExistence type="inferred from homology"/>
<comment type="subunit">
    <text evidence="15">Homodimer.</text>
</comment>
<dbReference type="InterPro" id="IPR037237">
    <property type="entry name" value="IlvD/EDD_N"/>
</dbReference>
<evidence type="ECO:0000256" key="1">
    <source>
        <dbReference type="ARBA" id="ARBA00001946"/>
    </source>
</evidence>
<evidence type="ECO:0000256" key="14">
    <source>
        <dbReference type="ARBA" id="ARBA00029490"/>
    </source>
</evidence>
<evidence type="ECO:0000259" key="16">
    <source>
        <dbReference type="Pfam" id="PF00920"/>
    </source>
</evidence>
<dbReference type="EMBL" id="JAAHFQ010000449">
    <property type="protein sequence ID" value="NER29893.1"/>
    <property type="molecule type" value="Genomic_DNA"/>
</dbReference>
<evidence type="ECO:0000256" key="12">
    <source>
        <dbReference type="ARBA" id="ARBA00029436"/>
    </source>
</evidence>
<dbReference type="Pfam" id="PF24877">
    <property type="entry name" value="ILV_EDD_C"/>
    <property type="match status" value="1"/>
</dbReference>
<comment type="function">
    <text evidence="15">Functions in the biosynthesis of branched-chain amino acids. Catalyzes the dehydration of (2R,3R)-2,3-dihydroxy-3-methylpentanoate (2,3-dihydroxy-3-methylvalerate) into 2-oxo-3-methylpentanoate (2-oxo-3-methylvalerate) and of (2R)-2,3-dihydroxy-3-methylbutanoate (2,3-dihydroxyisovalerate) into 2-oxo-3-methylbutanoate (2-oxoisovalerate), the penultimate precursor to L-isoleucine and L-valine, respectively.</text>
</comment>
<evidence type="ECO:0000256" key="11">
    <source>
        <dbReference type="ARBA" id="ARBA00029304"/>
    </source>
</evidence>
<dbReference type="Pfam" id="PF00920">
    <property type="entry name" value="ILVD_EDD_N"/>
    <property type="match status" value="1"/>
</dbReference>
<keyword evidence="8 15" id="KW-0411">Iron-sulfur</keyword>
<evidence type="ECO:0000256" key="13">
    <source>
        <dbReference type="ARBA" id="ARBA00029437"/>
    </source>
</evidence>
<dbReference type="InterPro" id="IPR050165">
    <property type="entry name" value="DHAD_IlvD/Edd"/>
</dbReference>
<comment type="pathway">
    <text evidence="12 15">Amino-acid biosynthesis; L-valine biosynthesis; L-valine from pyruvate: step 3/4.</text>
</comment>
<dbReference type="FunFam" id="3.50.30.80:FF:000001">
    <property type="entry name" value="Dihydroxy-acid dehydratase"/>
    <property type="match status" value="1"/>
</dbReference>
<dbReference type="GO" id="GO:0009097">
    <property type="term" value="P:isoleucine biosynthetic process"/>
    <property type="evidence" value="ECO:0007669"/>
    <property type="project" value="UniProtKB-UniRule"/>
</dbReference>
<comment type="catalytic activity">
    <reaction evidence="15">
        <text>(2R,3R)-2,3-dihydroxy-3-methylpentanoate = (S)-3-methyl-2-oxopentanoate + H2O</text>
        <dbReference type="Rhea" id="RHEA:27694"/>
        <dbReference type="ChEBI" id="CHEBI:15377"/>
        <dbReference type="ChEBI" id="CHEBI:35146"/>
        <dbReference type="ChEBI" id="CHEBI:49258"/>
        <dbReference type="EC" id="4.2.1.9"/>
    </reaction>
</comment>
<dbReference type="InterPro" id="IPR020558">
    <property type="entry name" value="DiOHA_6PGluconate_deHydtase_CS"/>
</dbReference>
<evidence type="ECO:0000256" key="7">
    <source>
        <dbReference type="ARBA" id="ARBA00023004"/>
    </source>
</evidence>
<comment type="caution">
    <text evidence="15">Lacks conserved residue(s) required for the propagation of feature annotation.</text>
</comment>
<dbReference type="SUPFAM" id="SSF52016">
    <property type="entry name" value="LeuD/IlvD-like"/>
    <property type="match status" value="1"/>
</dbReference>
<reference evidence="18" key="1">
    <citation type="submission" date="2019-11" db="EMBL/GenBank/DDBJ databases">
        <title>Genomic insights into an expanded diversity of filamentous marine cyanobacteria reveals the extraordinary biosynthetic potential of Moorea and Okeania.</title>
        <authorList>
            <person name="Ferreira Leao T."/>
            <person name="Wang M."/>
            <person name="Moss N."/>
            <person name="Da Silva R."/>
            <person name="Sanders J."/>
            <person name="Nurk S."/>
            <person name="Gurevich A."/>
            <person name="Humphrey G."/>
            <person name="Reher R."/>
            <person name="Zhu Q."/>
            <person name="Belda-Ferre P."/>
            <person name="Glukhov E."/>
            <person name="Rex R."/>
            <person name="Dorrestein P.C."/>
            <person name="Knight R."/>
            <person name="Pevzner P."/>
            <person name="Gerwick W.H."/>
            <person name="Gerwick L."/>
        </authorList>
    </citation>
    <scope>NUCLEOTIDE SEQUENCE</scope>
    <source>
        <strain evidence="18">SIO1C4</strain>
    </source>
</reference>
<organism evidence="18">
    <name type="scientific">Symploca sp. SIO1C4</name>
    <dbReference type="NCBI Taxonomy" id="2607765"/>
    <lineage>
        <taxon>Bacteria</taxon>
        <taxon>Bacillati</taxon>
        <taxon>Cyanobacteriota</taxon>
        <taxon>Cyanophyceae</taxon>
        <taxon>Coleofasciculales</taxon>
        <taxon>Coleofasciculaceae</taxon>
        <taxon>Symploca</taxon>
    </lineage>
</organism>
<keyword evidence="10 15" id="KW-0100">Branched-chain amino acid biosynthesis</keyword>
<comment type="cofactor">
    <cofactor evidence="1 15">
        <name>Mg(2+)</name>
        <dbReference type="ChEBI" id="CHEBI:18420"/>
    </cofactor>
</comment>
<dbReference type="InterPro" id="IPR056740">
    <property type="entry name" value="ILV_EDD_C"/>
</dbReference>
<dbReference type="InterPro" id="IPR042096">
    <property type="entry name" value="Dihydro-acid_dehy_C"/>
</dbReference>
<protein>
    <recommendedName>
        <fullName evidence="14 15">Dihydroxy-acid dehydratase</fullName>
        <shortName evidence="15">DAD</shortName>
        <ecNumber evidence="14 15">4.2.1.9</ecNumber>
    </recommendedName>
</protein>
<keyword evidence="3 15" id="KW-0028">Amino-acid biosynthesis</keyword>
<accession>A0A6B3NE63</accession>
<dbReference type="EC" id="4.2.1.9" evidence="14 15"/>
<feature type="binding site" evidence="15">
    <location>
        <position position="82"/>
    </location>
    <ligand>
        <name>Mg(2+)</name>
        <dbReference type="ChEBI" id="CHEBI:18420"/>
    </ligand>
</feature>
<evidence type="ECO:0000313" key="18">
    <source>
        <dbReference type="EMBL" id="NER29893.1"/>
    </source>
</evidence>
<gene>
    <name evidence="15 18" type="primary">ilvD</name>
    <name evidence="18" type="ORF">F6J89_20315</name>
</gene>
<keyword evidence="5 15" id="KW-0479">Metal-binding</keyword>
<comment type="caution">
    <text evidence="18">The sequence shown here is derived from an EMBL/GenBank/DDBJ whole genome shotgun (WGS) entry which is preliminary data.</text>
</comment>
<dbReference type="Gene3D" id="3.50.30.80">
    <property type="entry name" value="IlvD/EDD C-terminal domain-like"/>
    <property type="match status" value="1"/>
</dbReference>
<evidence type="ECO:0000256" key="4">
    <source>
        <dbReference type="ARBA" id="ARBA00022714"/>
    </source>
</evidence>
<dbReference type="AlphaFoldDB" id="A0A6B3NE63"/>
<keyword evidence="7 15" id="KW-0408">Iron</keyword>
<dbReference type="NCBIfam" id="NF002068">
    <property type="entry name" value="PRK00911.1"/>
    <property type="match status" value="1"/>
</dbReference>
<dbReference type="UniPathway" id="UPA00049">
    <property type="reaction ID" value="UER00061"/>
</dbReference>